<name>A0A8S5MQE0_9CAUD</name>
<sequence length="50" mass="6027">MPFVCAFLLFFEGCFLIFWKFFRFSWFWAVYEASPFTLSHLGIVDPPPDR</sequence>
<proteinExistence type="predicted"/>
<reference evidence="1" key="1">
    <citation type="journal article" date="2021" name="Proc. Natl. Acad. Sci. U.S.A.">
        <title>A Catalog of Tens of Thousands of Viruses from Human Metagenomes Reveals Hidden Associations with Chronic Diseases.</title>
        <authorList>
            <person name="Tisza M.J."/>
            <person name="Buck C.B."/>
        </authorList>
    </citation>
    <scope>NUCLEOTIDE SEQUENCE</scope>
    <source>
        <strain evidence="1">CtUS21</strain>
    </source>
</reference>
<evidence type="ECO:0000313" key="1">
    <source>
        <dbReference type="EMBL" id="DAD84376.1"/>
    </source>
</evidence>
<accession>A0A8S5MQE0</accession>
<organism evidence="1">
    <name type="scientific">Podoviridae sp. ctUS21</name>
    <dbReference type="NCBI Taxonomy" id="2826557"/>
    <lineage>
        <taxon>Viruses</taxon>
        <taxon>Duplodnaviria</taxon>
        <taxon>Heunggongvirae</taxon>
        <taxon>Uroviricota</taxon>
        <taxon>Caudoviricetes</taxon>
    </lineage>
</organism>
<protein>
    <submittedName>
        <fullName evidence="1">Uncharacterized protein</fullName>
    </submittedName>
</protein>
<dbReference type="EMBL" id="BK014959">
    <property type="protein sequence ID" value="DAD84376.1"/>
    <property type="molecule type" value="Genomic_DNA"/>
</dbReference>